<dbReference type="Pfam" id="PF13419">
    <property type="entry name" value="HAD_2"/>
    <property type="match status" value="1"/>
</dbReference>
<dbReference type="AlphaFoldDB" id="A0AAD2Q1E4"/>
<evidence type="ECO:0000313" key="1">
    <source>
        <dbReference type="EMBL" id="CAK5265390.1"/>
    </source>
</evidence>
<gene>
    <name evidence="1" type="ORF">MYCIT1_LOCUS6336</name>
</gene>
<dbReference type="Gene3D" id="3.40.50.1000">
    <property type="entry name" value="HAD superfamily/HAD-like"/>
    <property type="match status" value="1"/>
</dbReference>
<dbReference type="SUPFAM" id="SSF56784">
    <property type="entry name" value="HAD-like"/>
    <property type="match status" value="1"/>
</dbReference>
<dbReference type="InterPro" id="IPR041492">
    <property type="entry name" value="HAD_2"/>
</dbReference>
<dbReference type="GO" id="GO:0016791">
    <property type="term" value="F:phosphatase activity"/>
    <property type="evidence" value="ECO:0007669"/>
    <property type="project" value="TreeGrafter"/>
</dbReference>
<dbReference type="EMBL" id="CAVNYO010000088">
    <property type="protein sequence ID" value="CAK5265390.1"/>
    <property type="molecule type" value="Genomic_DNA"/>
</dbReference>
<dbReference type="SFLD" id="SFLDS00003">
    <property type="entry name" value="Haloacid_Dehalogenase"/>
    <property type="match status" value="1"/>
</dbReference>
<name>A0AAD2Q1E4_9AGAR</name>
<protein>
    <recommendedName>
        <fullName evidence="3">HAD-like protein</fullName>
    </recommendedName>
</protein>
<dbReference type="InterPro" id="IPR023198">
    <property type="entry name" value="PGP-like_dom2"/>
</dbReference>
<dbReference type="InterPro" id="IPR036412">
    <property type="entry name" value="HAD-like_sf"/>
</dbReference>
<evidence type="ECO:0008006" key="3">
    <source>
        <dbReference type="Google" id="ProtNLM"/>
    </source>
</evidence>
<reference evidence="1" key="1">
    <citation type="submission" date="2023-11" db="EMBL/GenBank/DDBJ databases">
        <authorList>
            <person name="De Vega J J."/>
            <person name="De Vega J J."/>
        </authorList>
    </citation>
    <scope>NUCLEOTIDE SEQUENCE</scope>
</reference>
<dbReference type="InterPro" id="IPR023214">
    <property type="entry name" value="HAD_sf"/>
</dbReference>
<evidence type="ECO:0000313" key="2">
    <source>
        <dbReference type="Proteomes" id="UP001295794"/>
    </source>
</evidence>
<dbReference type="Proteomes" id="UP001295794">
    <property type="component" value="Unassembled WGS sequence"/>
</dbReference>
<keyword evidence="2" id="KW-1185">Reference proteome</keyword>
<comment type="caution">
    <text evidence="1">The sequence shown here is derived from an EMBL/GenBank/DDBJ whole genome shotgun (WGS) entry which is preliminary data.</text>
</comment>
<proteinExistence type="predicted"/>
<dbReference type="FunFam" id="1.10.150.240:FF:000001">
    <property type="entry name" value="Haloacid dehalogenase-like hydrolase domain"/>
    <property type="match status" value="1"/>
</dbReference>
<dbReference type="PANTHER" id="PTHR18901">
    <property type="entry name" value="2-DEOXYGLUCOSE-6-PHOSPHATE PHOSPHATASE 2"/>
    <property type="match status" value="1"/>
</dbReference>
<dbReference type="PANTHER" id="PTHR18901:SF38">
    <property type="entry name" value="PSEUDOURIDINE-5'-PHOSPHATASE"/>
    <property type="match status" value="1"/>
</dbReference>
<sequence length="302" mass="33369">MRRVKLFRCDSTALRMTKGPPLDRRERLPAYVLMASPALSGRALFLRAQRDLICPIDMPFDIHYVLFDMDGLLIDSESIYTQVTNKILEPYGEVMTWDIKAGCMGKPERAAAEHLLGSFPGIALTTEEYLRQRNALQDTLWPTVVLLPGAEKLVRHLKAHGIPMAVATGSKRRNFELKTGHLGHLFGLFEGVICGDDAAGAIRGKPAPDVFLVAAREVLGRDVGPNREASAVSPEQQLERARGLVFEDAQSGMQAGKRAGMKVVWVPDPNLLEVALDGDERADKVLVSLEDFVPEEWGLPPY</sequence>
<dbReference type="Gene3D" id="1.10.150.240">
    <property type="entry name" value="Putative phosphatase, domain 2"/>
    <property type="match status" value="1"/>
</dbReference>
<accession>A0AAD2Q1E4</accession>
<organism evidence="1 2">
    <name type="scientific">Mycena citricolor</name>
    <dbReference type="NCBI Taxonomy" id="2018698"/>
    <lineage>
        <taxon>Eukaryota</taxon>
        <taxon>Fungi</taxon>
        <taxon>Dikarya</taxon>
        <taxon>Basidiomycota</taxon>
        <taxon>Agaricomycotina</taxon>
        <taxon>Agaricomycetes</taxon>
        <taxon>Agaricomycetidae</taxon>
        <taxon>Agaricales</taxon>
        <taxon>Marasmiineae</taxon>
        <taxon>Mycenaceae</taxon>
        <taxon>Mycena</taxon>
    </lineage>
</organism>
<dbReference type="SFLD" id="SFLDG01129">
    <property type="entry name" value="C1.5:_HAD__Beta-PGM__Phosphata"/>
    <property type="match status" value="1"/>
</dbReference>